<organism evidence="9 10">
    <name type="scientific">Pseudohongiella acticola</name>
    <dbReference type="NCBI Taxonomy" id="1524254"/>
    <lineage>
        <taxon>Bacteria</taxon>
        <taxon>Pseudomonadati</taxon>
        <taxon>Pseudomonadota</taxon>
        <taxon>Gammaproteobacteria</taxon>
        <taxon>Pseudomonadales</taxon>
        <taxon>Pseudohongiellaceae</taxon>
        <taxon>Pseudohongiella</taxon>
    </lineage>
</organism>
<dbReference type="EMBL" id="MASR01000001">
    <property type="protein sequence ID" value="OFE12146.1"/>
    <property type="molecule type" value="Genomic_DNA"/>
</dbReference>
<evidence type="ECO:0000256" key="5">
    <source>
        <dbReference type="ARBA" id="ARBA00023124"/>
    </source>
</evidence>
<dbReference type="Gene3D" id="3.90.1680.10">
    <property type="entry name" value="SOS response associated peptidase-like"/>
    <property type="match status" value="1"/>
</dbReference>
<keyword evidence="7" id="KW-0456">Lyase</keyword>
<dbReference type="GO" id="GO:0016829">
    <property type="term" value="F:lyase activity"/>
    <property type="evidence" value="ECO:0007669"/>
    <property type="project" value="UniProtKB-KW"/>
</dbReference>
<keyword evidence="2 8" id="KW-0645">Protease</keyword>
<dbReference type="GO" id="GO:0008233">
    <property type="term" value="F:peptidase activity"/>
    <property type="evidence" value="ECO:0007669"/>
    <property type="project" value="UniProtKB-KW"/>
</dbReference>
<dbReference type="InterPro" id="IPR036590">
    <property type="entry name" value="SRAP-like"/>
</dbReference>
<dbReference type="RefSeq" id="WP_070115770.1">
    <property type="nucleotide sequence ID" value="NZ_MASR01000001.1"/>
</dbReference>
<comment type="caution">
    <text evidence="9">The sequence shown here is derived from an EMBL/GenBank/DDBJ whole genome shotgun (WGS) entry which is preliminary data.</text>
</comment>
<dbReference type="OrthoDB" id="6192129at2"/>
<evidence type="ECO:0000313" key="10">
    <source>
        <dbReference type="Proteomes" id="UP000175669"/>
    </source>
</evidence>
<evidence type="ECO:0000256" key="8">
    <source>
        <dbReference type="RuleBase" id="RU364100"/>
    </source>
</evidence>
<keyword evidence="5" id="KW-0190">Covalent protein-DNA linkage</keyword>
<comment type="similarity">
    <text evidence="1 8">Belongs to the SOS response-associated peptidase family.</text>
</comment>
<dbReference type="GO" id="GO:0003697">
    <property type="term" value="F:single-stranded DNA binding"/>
    <property type="evidence" value="ECO:0007669"/>
    <property type="project" value="InterPro"/>
</dbReference>
<dbReference type="PANTHER" id="PTHR13604:SF0">
    <property type="entry name" value="ABASIC SITE PROCESSING PROTEIN HMCES"/>
    <property type="match status" value="1"/>
</dbReference>
<dbReference type="InterPro" id="IPR003738">
    <property type="entry name" value="SRAP"/>
</dbReference>
<dbReference type="EC" id="3.4.-.-" evidence="8"/>
<evidence type="ECO:0000256" key="6">
    <source>
        <dbReference type="ARBA" id="ARBA00023125"/>
    </source>
</evidence>
<keyword evidence="3" id="KW-0227">DNA damage</keyword>
<dbReference type="GO" id="GO:0006508">
    <property type="term" value="P:proteolysis"/>
    <property type="evidence" value="ECO:0007669"/>
    <property type="project" value="UniProtKB-KW"/>
</dbReference>
<reference evidence="10" key="1">
    <citation type="submission" date="2016-07" db="EMBL/GenBank/DDBJ databases">
        <authorList>
            <person name="Florea S."/>
            <person name="Webb J.S."/>
            <person name="Jaromczyk J."/>
            <person name="Schardl C.L."/>
        </authorList>
    </citation>
    <scope>NUCLEOTIDE SEQUENCE [LARGE SCALE GENOMIC DNA]</scope>
    <source>
        <strain evidence="10">KCTC 42131</strain>
    </source>
</reference>
<evidence type="ECO:0000256" key="2">
    <source>
        <dbReference type="ARBA" id="ARBA00022670"/>
    </source>
</evidence>
<dbReference type="Pfam" id="PF02586">
    <property type="entry name" value="SRAP"/>
    <property type="match status" value="1"/>
</dbReference>
<dbReference type="PANTHER" id="PTHR13604">
    <property type="entry name" value="DC12-RELATED"/>
    <property type="match status" value="1"/>
</dbReference>
<evidence type="ECO:0000256" key="7">
    <source>
        <dbReference type="ARBA" id="ARBA00023239"/>
    </source>
</evidence>
<name>A0A1E8CI70_9GAMM</name>
<evidence type="ECO:0000256" key="4">
    <source>
        <dbReference type="ARBA" id="ARBA00022801"/>
    </source>
</evidence>
<proteinExistence type="inferred from homology"/>
<keyword evidence="6" id="KW-0238">DNA-binding</keyword>
<keyword evidence="4 8" id="KW-0378">Hydrolase</keyword>
<dbReference type="STRING" id="1524254.PHACT_02535"/>
<dbReference type="Proteomes" id="UP000175669">
    <property type="component" value="Unassembled WGS sequence"/>
</dbReference>
<dbReference type="SUPFAM" id="SSF143081">
    <property type="entry name" value="BB1717-like"/>
    <property type="match status" value="1"/>
</dbReference>
<dbReference type="AlphaFoldDB" id="A0A1E8CI70"/>
<gene>
    <name evidence="9" type="ORF">PHACT_02535</name>
</gene>
<accession>A0A1E8CI70</accession>
<evidence type="ECO:0000256" key="3">
    <source>
        <dbReference type="ARBA" id="ARBA00022763"/>
    </source>
</evidence>
<keyword evidence="10" id="KW-1185">Reference proteome</keyword>
<evidence type="ECO:0000256" key="1">
    <source>
        <dbReference type="ARBA" id="ARBA00008136"/>
    </source>
</evidence>
<sequence length="229" mass="25513">MCGRFNVIDSPEVQVLLRHLGIVGGQLRFTPDAAPGALISIVHGSDEGVVLTDAIWWLLLDPQTLKPNYKYASFNTRWDKLNSKQSLGYAPYRQRRCIIPASAFVEGLGDKKTYHKIELQDEAIAFGGLYTHYVNKHTGESAYAASIITLGALPQWQTIHPKSMPLMLPVEDKKIMDAWLDPHDHDVTQFEALLQPEVRSTQVVTPIGKPSKWDAIGPSWTIPPSANDD</sequence>
<protein>
    <recommendedName>
        <fullName evidence="8">Abasic site processing protein</fullName>
        <ecNumber evidence="8">3.4.-.-</ecNumber>
    </recommendedName>
</protein>
<evidence type="ECO:0000313" key="9">
    <source>
        <dbReference type="EMBL" id="OFE12146.1"/>
    </source>
</evidence>
<dbReference type="GO" id="GO:0106300">
    <property type="term" value="P:protein-DNA covalent cross-linking repair"/>
    <property type="evidence" value="ECO:0007669"/>
    <property type="project" value="InterPro"/>
</dbReference>